<protein>
    <recommendedName>
        <fullName evidence="4">DUF839 domain-containing protein</fullName>
    </recommendedName>
</protein>
<feature type="chain" id="PRO_5024402361" description="DUF839 domain-containing protein" evidence="1">
    <location>
        <begin position="28"/>
        <end position="490"/>
    </location>
</feature>
<evidence type="ECO:0008006" key="4">
    <source>
        <dbReference type="Google" id="ProtNLM"/>
    </source>
</evidence>
<evidence type="ECO:0000313" key="2">
    <source>
        <dbReference type="EMBL" id="QGF22475.1"/>
    </source>
</evidence>
<dbReference type="Proteomes" id="UP000386847">
    <property type="component" value="Chromosome"/>
</dbReference>
<keyword evidence="1" id="KW-0732">Signal</keyword>
<dbReference type="EMBL" id="CP045725">
    <property type="protein sequence ID" value="QGF22475.1"/>
    <property type="molecule type" value="Genomic_DNA"/>
</dbReference>
<proteinExistence type="predicted"/>
<dbReference type="RefSeq" id="WP_153570985.1">
    <property type="nucleotide sequence ID" value="NZ_CP045725.1"/>
</dbReference>
<evidence type="ECO:0000313" key="3">
    <source>
        <dbReference type="Proteomes" id="UP000386847"/>
    </source>
</evidence>
<dbReference type="SUPFAM" id="SSF82171">
    <property type="entry name" value="DPP6 N-terminal domain-like"/>
    <property type="match status" value="1"/>
</dbReference>
<accession>A0A5Q2FCP8</accession>
<organism evidence="2 3">
    <name type="scientific">Raineyella fluvialis</name>
    <dbReference type="NCBI Taxonomy" id="2662261"/>
    <lineage>
        <taxon>Bacteria</taxon>
        <taxon>Bacillati</taxon>
        <taxon>Actinomycetota</taxon>
        <taxon>Actinomycetes</taxon>
        <taxon>Propionibacteriales</taxon>
        <taxon>Propionibacteriaceae</taxon>
        <taxon>Raineyella</taxon>
    </lineage>
</organism>
<dbReference type="KEGG" id="rain:Rai3103_00860"/>
<keyword evidence="3" id="KW-1185">Reference proteome</keyword>
<evidence type="ECO:0000256" key="1">
    <source>
        <dbReference type="SAM" id="SignalP"/>
    </source>
</evidence>
<gene>
    <name evidence="2" type="ORF">Rai3103_00860</name>
</gene>
<name>A0A5Q2FCP8_9ACTN</name>
<reference evidence="2 3" key="1">
    <citation type="submission" date="2019-10" db="EMBL/GenBank/DDBJ databases">
        <title>Genomic analysis of Raineyella sp. CBA3103.</title>
        <authorList>
            <person name="Roh S.W."/>
        </authorList>
    </citation>
    <scope>NUCLEOTIDE SEQUENCE [LARGE SCALE GENOMIC DNA]</scope>
    <source>
        <strain evidence="2 3">CBA3103</strain>
    </source>
</reference>
<feature type="signal peptide" evidence="1">
    <location>
        <begin position="1"/>
        <end position="27"/>
    </location>
</feature>
<dbReference type="AlphaFoldDB" id="A0A5Q2FCP8"/>
<sequence length="490" mass="51234">MPNPKRWLAVAAIAATLPAVITPAAQAAPAGTMTGPSSSASPYLLPVAPGVTNTSVLTVGDKAANGYSMVGIPDGLGAYDNGDGTITLLMNHELGADKGVPRAHGAKGSFVSQWVIDKNTLEVKSGSDLITTFVRADTSLGSAISRLCSADLPKKSAFFNTATGKGYDGRIFMNGEEDGSTGRAFAHVATGAEAGTTYEVAAMGNSSWENVLANPATGDKTVVIGTDDSTPGQVYVYVGEKKDSGTAVQRAGLTGGTLFGVKAEGGLNEYDKSTGTGTASFPMKGGFTLASLGDASTYDYKTTQAESVAKGVTEWWRPEDGAWDAKNPNVFYFNTTASLKGPSRTWKLTFADVTQPQLGGTFEAVLDGTEGQKMFDNMAAADNGKQLILNEDPGNTPYLGRVYSYNLGTDRLTPILEHDPSRFSAGGSQFLTSDEESSGTIDASEFFGQGSYLMTTQAHYEISGELVEGGQLQLVRVPWTDNGNGTKGTR</sequence>